<dbReference type="Gene3D" id="2.60.120.920">
    <property type="match status" value="1"/>
</dbReference>
<dbReference type="InterPro" id="IPR003879">
    <property type="entry name" value="Butyrophylin_SPRY"/>
</dbReference>
<dbReference type="AlphaFoldDB" id="A0AAE0V4P6"/>
<comment type="caution">
    <text evidence="11">The sequence shown here is derived from an EMBL/GenBank/DDBJ whole genome shotgun (WGS) entry which is preliminary data.</text>
</comment>
<dbReference type="Pfam" id="PF13765">
    <property type="entry name" value="PRY"/>
    <property type="match status" value="1"/>
</dbReference>
<evidence type="ECO:0000313" key="12">
    <source>
        <dbReference type="Proteomes" id="UP001274896"/>
    </source>
</evidence>
<evidence type="ECO:0000256" key="2">
    <source>
        <dbReference type="ARBA" id="ARBA00008518"/>
    </source>
</evidence>
<evidence type="ECO:0008006" key="13">
    <source>
        <dbReference type="Google" id="ProtNLM"/>
    </source>
</evidence>
<dbReference type="SMART" id="SM00184">
    <property type="entry name" value="RING"/>
    <property type="match status" value="1"/>
</dbReference>
<accession>A0AAE0V4P6</accession>
<dbReference type="Pfam" id="PF00622">
    <property type="entry name" value="SPRY"/>
    <property type="match status" value="1"/>
</dbReference>
<evidence type="ECO:0000256" key="6">
    <source>
        <dbReference type="ARBA" id="ARBA00022833"/>
    </source>
</evidence>
<dbReference type="SUPFAM" id="SSF49899">
    <property type="entry name" value="Concanavalin A-like lectins/glucanases"/>
    <property type="match status" value="1"/>
</dbReference>
<sequence length="432" mass="49088">MACSSMKQAEAQSLSEDLTCSICWDLFRNPVMLGCMHHFCRPCITTYWKGIRGPAVCPQCRMEFPKKQFQTNYLVAGLVEKVRTSSSVASMRNLQKQLKDALESQKSRKEQLIAVICKGEEQMSTLKKVGADLRERVSCDFQALHHFLQVEEAAMLDQLSRDQMDLEHNLECQLDALHTAVQELEQTMGSLQTATSRVGNMAPVELPELKSRTNVPAIKGPSIEGFKSKYIAPLQYTLWRKMFKNLKPGPLSLTFDEDTVHPSLQLSRDRTQVVETEDMLPYKPNPKRFIQCVNVLAAQGFNTGRHYWEVGVGTKPKWDIGVALETVNRQARVKLCPNNGYWTMRLRNNTEYSAGTQPWTPVRMTSRPVRIGIFVDCEERVVSFYNADDMTLMYSFSNGPRGKAFPFFSTCLSEPGQRAQPIHLLHFLSMAI</sequence>
<evidence type="ECO:0000256" key="8">
    <source>
        <dbReference type="SAM" id="Coils"/>
    </source>
</evidence>
<dbReference type="InterPro" id="IPR017907">
    <property type="entry name" value="Znf_RING_CS"/>
</dbReference>
<dbReference type="InterPro" id="IPR050143">
    <property type="entry name" value="TRIM/RBCC"/>
</dbReference>
<dbReference type="PROSITE" id="PS00518">
    <property type="entry name" value="ZF_RING_1"/>
    <property type="match status" value="1"/>
</dbReference>
<evidence type="ECO:0000256" key="3">
    <source>
        <dbReference type="ARBA" id="ARBA00022490"/>
    </source>
</evidence>
<reference evidence="11" key="1">
    <citation type="submission" date="2023-06" db="EMBL/GenBank/DDBJ databases">
        <title>Male Hemibagrus guttatus genome.</title>
        <authorList>
            <person name="Bian C."/>
        </authorList>
    </citation>
    <scope>NUCLEOTIDE SEQUENCE</scope>
    <source>
        <strain evidence="11">Male_cb2023</strain>
        <tissue evidence="11">Muscle</tissue>
    </source>
</reference>
<evidence type="ECO:0000256" key="5">
    <source>
        <dbReference type="ARBA" id="ARBA00022771"/>
    </source>
</evidence>
<keyword evidence="12" id="KW-1185">Reference proteome</keyword>
<dbReference type="InterPro" id="IPR001841">
    <property type="entry name" value="Znf_RING"/>
</dbReference>
<dbReference type="SUPFAM" id="SSF57850">
    <property type="entry name" value="RING/U-box"/>
    <property type="match status" value="1"/>
</dbReference>
<keyword evidence="6" id="KW-0862">Zinc</keyword>
<feature type="domain" description="B30.2/SPRY" evidence="10">
    <location>
        <begin position="233"/>
        <end position="427"/>
    </location>
</feature>
<comment type="similarity">
    <text evidence="2">Belongs to the TRIM/RBCC family.</text>
</comment>
<dbReference type="PROSITE" id="PS50188">
    <property type="entry name" value="B302_SPRY"/>
    <property type="match status" value="1"/>
</dbReference>
<dbReference type="CDD" id="cd12905">
    <property type="entry name" value="SPRY_PRY_A33L"/>
    <property type="match status" value="1"/>
</dbReference>
<keyword evidence="8" id="KW-0175">Coiled coil</keyword>
<dbReference type="InterPro" id="IPR003877">
    <property type="entry name" value="SPRY_dom"/>
</dbReference>
<feature type="coiled-coil region" evidence="8">
    <location>
        <begin position="167"/>
        <end position="194"/>
    </location>
</feature>
<dbReference type="InterPro" id="IPR043136">
    <property type="entry name" value="B30.2/SPRY_sf"/>
</dbReference>
<proteinExistence type="inferred from homology"/>
<dbReference type="InterPro" id="IPR018957">
    <property type="entry name" value="Znf_C3HC4_RING-type"/>
</dbReference>
<comment type="subcellular location">
    <subcellularLocation>
        <location evidence="1">Cytoplasm</location>
    </subcellularLocation>
</comment>
<name>A0AAE0V4P6_9TELE</name>
<dbReference type="InterPro" id="IPR001870">
    <property type="entry name" value="B30.2/SPRY"/>
</dbReference>
<dbReference type="GO" id="GO:0005737">
    <property type="term" value="C:cytoplasm"/>
    <property type="evidence" value="ECO:0007669"/>
    <property type="project" value="UniProtKB-SubCell"/>
</dbReference>
<dbReference type="InterPro" id="IPR013320">
    <property type="entry name" value="ConA-like_dom_sf"/>
</dbReference>
<dbReference type="Proteomes" id="UP001274896">
    <property type="component" value="Unassembled WGS sequence"/>
</dbReference>
<dbReference type="FunFam" id="2.60.120.920:FF:000004">
    <property type="entry name" value="Butyrophilin subfamily 1 member A1"/>
    <property type="match status" value="1"/>
</dbReference>
<dbReference type="PANTHER" id="PTHR24103">
    <property type="entry name" value="E3 UBIQUITIN-PROTEIN LIGASE TRIM"/>
    <property type="match status" value="1"/>
</dbReference>
<dbReference type="SMART" id="SM00449">
    <property type="entry name" value="SPRY"/>
    <property type="match status" value="1"/>
</dbReference>
<gene>
    <name evidence="11" type="ORF">QTP70_016850</name>
</gene>
<dbReference type="PROSITE" id="PS50089">
    <property type="entry name" value="ZF_RING_2"/>
    <property type="match status" value="1"/>
</dbReference>
<keyword evidence="3" id="KW-0963">Cytoplasm</keyword>
<evidence type="ECO:0000256" key="4">
    <source>
        <dbReference type="ARBA" id="ARBA00022723"/>
    </source>
</evidence>
<evidence type="ECO:0000259" key="10">
    <source>
        <dbReference type="PROSITE" id="PS50188"/>
    </source>
</evidence>
<evidence type="ECO:0000256" key="1">
    <source>
        <dbReference type="ARBA" id="ARBA00004496"/>
    </source>
</evidence>
<evidence type="ECO:0000256" key="7">
    <source>
        <dbReference type="PROSITE-ProRule" id="PRU00175"/>
    </source>
</evidence>
<dbReference type="EMBL" id="JAUCMX010000009">
    <property type="protein sequence ID" value="KAK3535428.1"/>
    <property type="molecule type" value="Genomic_DNA"/>
</dbReference>
<dbReference type="InterPro" id="IPR006574">
    <property type="entry name" value="PRY"/>
</dbReference>
<dbReference type="GO" id="GO:0008270">
    <property type="term" value="F:zinc ion binding"/>
    <property type="evidence" value="ECO:0007669"/>
    <property type="project" value="UniProtKB-KW"/>
</dbReference>
<dbReference type="SMART" id="SM00589">
    <property type="entry name" value="PRY"/>
    <property type="match status" value="1"/>
</dbReference>
<evidence type="ECO:0000313" key="11">
    <source>
        <dbReference type="EMBL" id="KAK3535428.1"/>
    </source>
</evidence>
<feature type="domain" description="RING-type" evidence="9">
    <location>
        <begin position="20"/>
        <end position="61"/>
    </location>
</feature>
<keyword evidence="5 7" id="KW-0863">Zinc-finger</keyword>
<protein>
    <recommendedName>
        <fullName evidence="13">Zinc-binding protein A33-like</fullName>
    </recommendedName>
</protein>
<organism evidence="11 12">
    <name type="scientific">Hemibagrus guttatus</name>
    <dbReference type="NCBI Taxonomy" id="175788"/>
    <lineage>
        <taxon>Eukaryota</taxon>
        <taxon>Metazoa</taxon>
        <taxon>Chordata</taxon>
        <taxon>Craniata</taxon>
        <taxon>Vertebrata</taxon>
        <taxon>Euteleostomi</taxon>
        <taxon>Actinopterygii</taxon>
        <taxon>Neopterygii</taxon>
        <taxon>Teleostei</taxon>
        <taxon>Ostariophysi</taxon>
        <taxon>Siluriformes</taxon>
        <taxon>Bagridae</taxon>
        <taxon>Hemibagrus</taxon>
    </lineage>
</organism>
<dbReference type="Pfam" id="PF00097">
    <property type="entry name" value="zf-C3HC4"/>
    <property type="match status" value="1"/>
</dbReference>
<keyword evidence="4" id="KW-0479">Metal-binding</keyword>
<evidence type="ECO:0000259" key="9">
    <source>
        <dbReference type="PROSITE" id="PS50089"/>
    </source>
</evidence>
<dbReference type="Gene3D" id="3.30.40.10">
    <property type="entry name" value="Zinc/RING finger domain, C3HC4 (zinc finger)"/>
    <property type="match status" value="1"/>
</dbReference>
<dbReference type="PRINTS" id="PR01407">
    <property type="entry name" value="BUTYPHLNCDUF"/>
</dbReference>
<dbReference type="InterPro" id="IPR013083">
    <property type="entry name" value="Znf_RING/FYVE/PHD"/>
</dbReference>